<dbReference type="InterPro" id="IPR001647">
    <property type="entry name" value="HTH_TetR"/>
</dbReference>
<dbReference type="Proteomes" id="UP000063699">
    <property type="component" value="Chromosome"/>
</dbReference>
<feature type="DNA-binding region" description="H-T-H motif" evidence="2">
    <location>
        <begin position="22"/>
        <end position="41"/>
    </location>
</feature>
<dbReference type="Gene3D" id="1.10.357.10">
    <property type="entry name" value="Tetracycline Repressor, domain 2"/>
    <property type="match status" value="1"/>
</dbReference>
<accession>A0A0N9IAY3</accession>
<keyword evidence="5" id="KW-1185">Reference proteome</keyword>
<dbReference type="PANTHER" id="PTHR30055:SF226">
    <property type="entry name" value="HTH-TYPE TRANSCRIPTIONAL REGULATOR PKSA"/>
    <property type="match status" value="1"/>
</dbReference>
<feature type="domain" description="HTH tetR-type" evidence="3">
    <location>
        <begin position="1"/>
        <end position="59"/>
    </location>
</feature>
<dbReference type="Pfam" id="PF00440">
    <property type="entry name" value="TetR_N"/>
    <property type="match status" value="1"/>
</dbReference>
<dbReference type="OrthoDB" id="4538622at2"/>
<name>A0A0N9IAY3_9PSEU</name>
<dbReference type="PANTHER" id="PTHR30055">
    <property type="entry name" value="HTH-TYPE TRANSCRIPTIONAL REGULATOR RUTR"/>
    <property type="match status" value="1"/>
</dbReference>
<dbReference type="STRING" id="860235.AOZ06_47580"/>
<evidence type="ECO:0000313" key="5">
    <source>
        <dbReference type="Proteomes" id="UP000063699"/>
    </source>
</evidence>
<dbReference type="AlphaFoldDB" id="A0A0N9IAY3"/>
<dbReference type="PROSITE" id="PS50977">
    <property type="entry name" value="HTH_TETR_2"/>
    <property type="match status" value="1"/>
</dbReference>
<dbReference type="KEGG" id="kphy:AOZ06_47580"/>
<evidence type="ECO:0000259" key="3">
    <source>
        <dbReference type="PROSITE" id="PS50977"/>
    </source>
</evidence>
<evidence type="ECO:0000256" key="2">
    <source>
        <dbReference type="PROSITE-ProRule" id="PRU00335"/>
    </source>
</evidence>
<reference evidence="4 5" key="1">
    <citation type="submission" date="2015-07" db="EMBL/GenBank/DDBJ databases">
        <title>Genome sequencing of Kibdelosporangium phytohabitans.</title>
        <authorList>
            <person name="Qin S."/>
            <person name="Xing K."/>
        </authorList>
    </citation>
    <scope>NUCLEOTIDE SEQUENCE [LARGE SCALE GENOMIC DNA]</scope>
    <source>
        <strain evidence="4 5">KLBMP1111</strain>
    </source>
</reference>
<dbReference type="InterPro" id="IPR009057">
    <property type="entry name" value="Homeodomain-like_sf"/>
</dbReference>
<proteinExistence type="predicted"/>
<evidence type="ECO:0000313" key="4">
    <source>
        <dbReference type="EMBL" id="ALG13515.1"/>
    </source>
</evidence>
<dbReference type="InterPro" id="IPR050109">
    <property type="entry name" value="HTH-type_TetR-like_transc_reg"/>
</dbReference>
<dbReference type="GO" id="GO:0003700">
    <property type="term" value="F:DNA-binding transcription factor activity"/>
    <property type="evidence" value="ECO:0007669"/>
    <property type="project" value="TreeGrafter"/>
</dbReference>
<dbReference type="EMBL" id="CP012752">
    <property type="protein sequence ID" value="ALG13515.1"/>
    <property type="molecule type" value="Genomic_DNA"/>
</dbReference>
<dbReference type="SUPFAM" id="SSF46689">
    <property type="entry name" value="Homeodomain-like"/>
    <property type="match status" value="1"/>
</dbReference>
<keyword evidence="1 2" id="KW-0238">DNA-binding</keyword>
<gene>
    <name evidence="4" type="ORF">AOZ06_47580</name>
</gene>
<sequence length="191" mass="21005">MRSRLLDATIDCLVEYGYSGTTTTRVADRAGVTRGAQVHHFPTKADLVTAAVRDIAHRRARLADERMDELATSTDPIGDTLDLLWEIHQGPIFAASTELLLAARTDAELRALVSSVEPEISDVLVTFGQRLFGPKADTAQFRHYAYTAMDTIRGLLIGSWAYPDDSQLDARWQRAKACLRLIAPAGLATVH</sequence>
<evidence type="ECO:0000256" key="1">
    <source>
        <dbReference type="ARBA" id="ARBA00023125"/>
    </source>
</evidence>
<dbReference type="GO" id="GO:0000976">
    <property type="term" value="F:transcription cis-regulatory region binding"/>
    <property type="evidence" value="ECO:0007669"/>
    <property type="project" value="TreeGrafter"/>
</dbReference>
<organism evidence="4 5">
    <name type="scientific">Kibdelosporangium phytohabitans</name>
    <dbReference type="NCBI Taxonomy" id="860235"/>
    <lineage>
        <taxon>Bacteria</taxon>
        <taxon>Bacillati</taxon>
        <taxon>Actinomycetota</taxon>
        <taxon>Actinomycetes</taxon>
        <taxon>Pseudonocardiales</taxon>
        <taxon>Pseudonocardiaceae</taxon>
        <taxon>Kibdelosporangium</taxon>
    </lineage>
</organism>
<protein>
    <submittedName>
        <fullName evidence="4">Transcriptional regulator</fullName>
    </submittedName>
</protein>
<dbReference type="PRINTS" id="PR00455">
    <property type="entry name" value="HTHTETR"/>
</dbReference>